<comment type="catalytic activity">
    <reaction evidence="8">
        <text>DNA(n) + a 2'-deoxyribonucleoside 5'-triphosphate = DNA(n+1) + diphosphate</text>
        <dbReference type="Rhea" id="RHEA:22508"/>
        <dbReference type="Rhea" id="RHEA-COMP:17339"/>
        <dbReference type="Rhea" id="RHEA-COMP:17340"/>
        <dbReference type="ChEBI" id="CHEBI:33019"/>
        <dbReference type="ChEBI" id="CHEBI:61560"/>
        <dbReference type="ChEBI" id="CHEBI:173112"/>
        <dbReference type="EC" id="2.7.7.7"/>
    </reaction>
</comment>
<dbReference type="PANTHER" id="PTHR34388">
    <property type="entry name" value="DNA POLYMERASE III SUBUNIT DELTA"/>
    <property type="match status" value="1"/>
</dbReference>
<evidence type="ECO:0000256" key="4">
    <source>
        <dbReference type="ARBA" id="ARBA00022695"/>
    </source>
</evidence>
<dbReference type="CDD" id="cd18138">
    <property type="entry name" value="HLD_clamp_pol_III_delta"/>
    <property type="match status" value="1"/>
</dbReference>
<dbReference type="PANTHER" id="PTHR34388:SF1">
    <property type="entry name" value="DNA POLYMERASE III SUBUNIT DELTA"/>
    <property type="match status" value="1"/>
</dbReference>
<organism evidence="12 13">
    <name type="scientific">Idiomarina aquatica</name>
    <dbReference type="NCBI Taxonomy" id="1327752"/>
    <lineage>
        <taxon>Bacteria</taxon>
        <taxon>Pseudomonadati</taxon>
        <taxon>Pseudomonadota</taxon>
        <taxon>Gammaproteobacteria</taxon>
        <taxon>Alteromonadales</taxon>
        <taxon>Idiomarinaceae</taxon>
        <taxon>Idiomarina</taxon>
    </lineage>
</organism>
<dbReference type="EC" id="2.7.7.7" evidence="1 9"/>
<evidence type="ECO:0000256" key="7">
    <source>
        <dbReference type="ARBA" id="ARBA00034754"/>
    </source>
</evidence>
<dbReference type="InterPro" id="IPR005790">
    <property type="entry name" value="DNA_polIII_delta"/>
</dbReference>
<evidence type="ECO:0000259" key="10">
    <source>
        <dbReference type="Pfam" id="PF06144"/>
    </source>
</evidence>
<evidence type="ECO:0000259" key="11">
    <source>
        <dbReference type="Pfam" id="PF14840"/>
    </source>
</evidence>
<keyword evidence="5" id="KW-0235">DNA replication</keyword>
<comment type="similarity">
    <text evidence="7">Belongs to the DNA polymerase HolA subunit family.</text>
</comment>
<name>A0AA94EGW0_9GAMM</name>
<sequence>MKTLFPEQLQQHLNGQPLPAIILLFGEELLLRQDALSELRQYLKQRFGDELERQRLIQQHDFDWQQLQDSGQSLSLFSQFRVLELELHDNKPGREGSDALTQYAQQPPAEQLLVVIGDRLKKEQQNSRWFKALSQHAWLVRTPTPDRARLPRFIHQRAQRYGLQLSSDALDLLAHWFEGSLASLDQELQKWSLLHTQETLDVAAVKQFMQDVSHFDAFSLQDSLLQNDWQQAAHRLARLLEEDVDRHQLLWVMQREVQALSQVKTAQQSQLDSATIFRQQMIWPSQQPAYQQRAQRLPWTALQQAQRLIQRLELALKNDTGEPVDTLFMHCLGLLCEGPHQPRLIEQLAVMAQ</sequence>
<dbReference type="NCBIfam" id="TIGR01128">
    <property type="entry name" value="holA"/>
    <property type="match status" value="1"/>
</dbReference>
<feature type="domain" description="DNA polymerase III subunit delta C-terminal" evidence="11">
    <location>
        <begin position="218"/>
        <end position="336"/>
    </location>
</feature>
<dbReference type="Pfam" id="PF14840">
    <property type="entry name" value="DNA_pol3_delt_C"/>
    <property type="match status" value="1"/>
</dbReference>
<dbReference type="GO" id="GO:0003677">
    <property type="term" value="F:DNA binding"/>
    <property type="evidence" value="ECO:0007669"/>
    <property type="project" value="InterPro"/>
</dbReference>
<dbReference type="InterPro" id="IPR008921">
    <property type="entry name" value="DNA_pol3_clamp-load_cplx_C"/>
</dbReference>
<evidence type="ECO:0000256" key="8">
    <source>
        <dbReference type="ARBA" id="ARBA00049244"/>
    </source>
</evidence>
<dbReference type="Pfam" id="PF06144">
    <property type="entry name" value="DNA_pol3_delta"/>
    <property type="match status" value="1"/>
</dbReference>
<reference evidence="13" key="1">
    <citation type="journal article" date="2018" name="Front. Microbiol.">
        <title>Genome-Based Analysis Reveals the Taxonomy and Diversity of the Family Idiomarinaceae.</title>
        <authorList>
            <person name="Liu Y."/>
            <person name="Lai Q."/>
            <person name="Shao Z."/>
        </authorList>
    </citation>
    <scope>NUCLEOTIDE SEQUENCE [LARGE SCALE GENOMIC DNA]</scope>
    <source>
        <strain evidence="13">SN-14</strain>
    </source>
</reference>
<dbReference type="InterPro" id="IPR032780">
    <property type="entry name" value="DNA_pol3_delt_C"/>
</dbReference>
<evidence type="ECO:0000256" key="6">
    <source>
        <dbReference type="ARBA" id="ARBA00022932"/>
    </source>
</evidence>
<dbReference type="EMBL" id="PIPS01000001">
    <property type="protein sequence ID" value="RUO44819.1"/>
    <property type="molecule type" value="Genomic_DNA"/>
</dbReference>
<keyword evidence="6" id="KW-0239">DNA-directed DNA polymerase</keyword>
<dbReference type="GO" id="GO:0009360">
    <property type="term" value="C:DNA polymerase III complex"/>
    <property type="evidence" value="ECO:0007669"/>
    <property type="project" value="UniProtKB-UniRule"/>
</dbReference>
<protein>
    <recommendedName>
        <fullName evidence="2 9">DNA polymerase III subunit delta</fullName>
        <ecNumber evidence="1 9">2.7.7.7</ecNumber>
    </recommendedName>
</protein>
<dbReference type="GO" id="GO:0006261">
    <property type="term" value="P:DNA-templated DNA replication"/>
    <property type="evidence" value="ECO:0007669"/>
    <property type="project" value="TreeGrafter"/>
</dbReference>
<gene>
    <name evidence="12" type="primary">holA</name>
    <name evidence="12" type="ORF">CWE23_01935</name>
</gene>
<accession>A0AA94EGW0</accession>
<dbReference type="Gene3D" id="1.10.8.60">
    <property type="match status" value="1"/>
</dbReference>
<dbReference type="GO" id="GO:0003887">
    <property type="term" value="F:DNA-directed DNA polymerase activity"/>
    <property type="evidence" value="ECO:0007669"/>
    <property type="project" value="UniProtKB-UniRule"/>
</dbReference>
<dbReference type="Gene3D" id="3.40.50.300">
    <property type="entry name" value="P-loop containing nucleotide triphosphate hydrolases"/>
    <property type="match status" value="1"/>
</dbReference>
<evidence type="ECO:0000256" key="1">
    <source>
        <dbReference type="ARBA" id="ARBA00012417"/>
    </source>
</evidence>
<dbReference type="AlphaFoldDB" id="A0AA94EGW0"/>
<proteinExistence type="inferred from homology"/>
<keyword evidence="4" id="KW-0548">Nucleotidyltransferase</keyword>
<keyword evidence="13" id="KW-1185">Reference proteome</keyword>
<evidence type="ECO:0000256" key="9">
    <source>
        <dbReference type="NCBIfam" id="TIGR01128"/>
    </source>
</evidence>
<dbReference type="Gene3D" id="1.20.272.10">
    <property type="match status" value="1"/>
</dbReference>
<evidence type="ECO:0000256" key="2">
    <source>
        <dbReference type="ARBA" id="ARBA00017703"/>
    </source>
</evidence>
<keyword evidence="3" id="KW-0808">Transferase</keyword>
<evidence type="ECO:0000313" key="13">
    <source>
        <dbReference type="Proteomes" id="UP000286680"/>
    </source>
</evidence>
<dbReference type="InterPro" id="IPR027417">
    <property type="entry name" value="P-loop_NTPase"/>
</dbReference>
<feature type="domain" description="DNA polymerase III delta N-terminal" evidence="10">
    <location>
        <begin position="23"/>
        <end position="141"/>
    </location>
</feature>
<dbReference type="SUPFAM" id="SSF52540">
    <property type="entry name" value="P-loop containing nucleoside triphosphate hydrolases"/>
    <property type="match status" value="1"/>
</dbReference>
<dbReference type="InterPro" id="IPR010372">
    <property type="entry name" value="DNA_pol3_delta_N"/>
</dbReference>
<evidence type="ECO:0000313" key="12">
    <source>
        <dbReference type="EMBL" id="RUO44819.1"/>
    </source>
</evidence>
<evidence type="ECO:0000256" key="5">
    <source>
        <dbReference type="ARBA" id="ARBA00022705"/>
    </source>
</evidence>
<dbReference type="RefSeq" id="WP_105306036.1">
    <property type="nucleotide sequence ID" value="NZ_PIPS01000001.1"/>
</dbReference>
<evidence type="ECO:0000256" key="3">
    <source>
        <dbReference type="ARBA" id="ARBA00022679"/>
    </source>
</evidence>
<comment type="caution">
    <text evidence="12">The sequence shown here is derived from an EMBL/GenBank/DDBJ whole genome shotgun (WGS) entry which is preliminary data.</text>
</comment>
<dbReference type="SUPFAM" id="SSF48019">
    <property type="entry name" value="post-AAA+ oligomerization domain-like"/>
    <property type="match status" value="1"/>
</dbReference>
<dbReference type="Proteomes" id="UP000286680">
    <property type="component" value="Unassembled WGS sequence"/>
</dbReference>